<protein>
    <recommendedName>
        <fullName evidence="2">Cupin type-2 domain-containing protein</fullName>
    </recommendedName>
</protein>
<gene>
    <name evidence="3" type="ORF">B0H66DRAFT_487639</name>
</gene>
<evidence type="ECO:0000256" key="1">
    <source>
        <dbReference type="SAM" id="MobiDB-lite"/>
    </source>
</evidence>
<dbReference type="InterPro" id="IPR013096">
    <property type="entry name" value="Cupin_2"/>
</dbReference>
<dbReference type="Proteomes" id="UP001283341">
    <property type="component" value="Unassembled WGS sequence"/>
</dbReference>
<reference evidence="3" key="1">
    <citation type="journal article" date="2023" name="Mol. Phylogenet. Evol.">
        <title>Genome-scale phylogeny and comparative genomics of the fungal order Sordariales.</title>
        <authorList>
            <person name="Hensen N."/>
            <person name="Bonometti L."/>
            <person name="Westerberg I."/>
            <person name="Brannstrom I.O."/>
            <person name="Guillou S."/>
            <person name="Cros-Aarteil S."/>
            <person name="Calhoun S."/>
            <person name="Haridas S."/>
            <person name="Kuo A."/>
            <person name="Mondo S."/>
            <person name="Pangilinan J."/>
            <person name="Riley R."/>
            <person name="LaButti K."/>
            <person name="Andreopoulos B."/>
            <person name="Lipzen A."/>
            <person name="Chen C."/>
            <person name="Yan M."/>
            <person name="Daum C."/>
            <person name="Ng V."/>
            <person name="Clum A."/>
            <person name="Steindorff A."/>
            <person name="Ohm R.A."/>
            <person name="Martin F."/>
            <person name="Silar P."/>
            <person name="Natvig D.O."/>
            <person name="Lalanne C."/>
            <person name="Gautier V."/>
            <person name="Ament-Velasquez S.L."/>
            <person name="Kruys A."/>
            <person name="Hutchinson M.I."/>
            <person name="Powell A.J."/>
            <person name="Barry K."/>
            <person name="Miller A.N."/>
            <person name="Grigoriev I.V."/>
            <person name="Debuchy R."/>
            <person name="Gladieux P."/>
            <person name="Hiltunen Thoren M."/>
            <person name="Johannesson H."/>
        </authorList>
    </citation>
    <scope>NUCLEOTIDE SEQUENCE</scope>
    <source>
        <strain evidence="3">CBS 118394</strain>
    </source>
</reference>
<dbReference type="InterPro" id="IPR011051">
    <property type="entry name" value="RmlC_Cupin_sf"/>
</dbReference>
<evidence type="ECO:0000259" key="2">
    <source>
        <dbReference type="Pfam" id="PF07883"/>
    </source>
</evidence>
<dbReference type="Pfam" id="PF07883">
    <property type="entry name" value="Cupin_2"/>
    <property type="match status" value="1"/>
</dbReference>
<organism evidence="3 4">
    <name type="scientific">Apodospora peruviana</name>
    <dbReference type="NCBI Taxonomy" id="516989"/>
    <lineage>
        <taxon>Eukaryota</taxon>
        <taxon>Fungi</taxon>
        <taxon>Dikarya</taxon>
        <taxon>Ascomycota</taxon>
        <taxon>Pezizomycotina</taxon>
        <taxon>Sordariomycetes</taxon>
        <taxon>Sordariomycetidae</taxon>
        <taxon>Sordariales</taxon>
        <taxon>Lasiosphaeriaceae</taxon>
        <taxon>Apodospora</taxon>
    </lineage>
</organism>
<sequence length="192" mass="21254">MASENPPLSSPLGTPNRYTTTHDPSTGKSVFVPPSTLPETLTAYGSIGMVVFDSYKTFTTPLEMTHEFDIAALRDRDARTTPSDPKQGVWFPAPGESVVRYCDWGPGATLQFHRTETIDFGVVVNGEMEMTLDSGEKRLLKVGDTIVQRGTLHAWRNPSDTVWARVVFFLLGTPPVRVGGEEKAELLPWRDE</sequence>
<dbReference type="PANTHER" id="PTHR36156">
    <property type="entry name" value="SLR2101 PROTEIN"/>
    <property type="match status" value="1"/>
</dbReference>
<dbReference type="InterPro" id="IPR014710">
    <property type="entry name" value="RmlC-like_jellyroll"/>
</dbReference>
<reference evidence="3" key="2">
    <citation type="submission" date="2023-06" db="EMBL/GenBank/DDBJ databases">
        <authorList>
            <consortium name="Lawrence Berkeley National Laboratory"/>
            <person name="Haridas S."/>
            <person name="Hensen N."/>
            <person name="Bonometti L."/>
            <person name="Westerberg I."/>
            <person name="Brannstrom I.O."/>
            <person name="Guillou S."/>
            <person name="Cros-Aarteil S."/>
            <person name="Calhoun S."/>
            <person name="Kuo A."/>
            <person name="Mondo S."/>
            <person name="Pangilinan J."/>
            <person name="Riley R."/>
            <person name="Labutti K."/>
            <person name="Andreopoulos B."/>
            <person name="Lipzen A."/>
            <person name="Chen C."/>
            <person name="Yanf M."/>
            <person name="Daum C."/>
            <person name="Ng V."/>
            <person name="Clum A."/>
            <person name="Steindorff A."/>
            <person name="Ohm R."/>
            <person name="Martin F."/>
            <person name="Silar P."/>
            <person name="Natvig D."/>
            <person name="Lalanne C."/>
            <person name="Gautier V."/>
            <person name="Ament-Velasquez S.L."/>
            <person name="Kruys A."/>
            <person name="Hutchinson M.I."/>
            <person name="Powell A.J."/>
            <person name="Barry K."/>
            <person name="Miller A.N."/>
            <person name="Grigoriev I.V."/>
            <person name="Debuchy R."/>
            <person name="Gladieux P."/>
            <person name="Thoren M.H."/>
            <person name="Johannesson H."/>
        </authorList>
    </citation>
    <scope>NUCLEOTIDE SEQUENCE</scope>
    <source>
        <strain evidence="3">CBS 118394</strain>
    </source>
</reference>
<accession>A0AAE0IUM3</accession>
<keyword evidence="4" id="KW-1185">Reference proteome</keyword>
<feature type="compositionally biased region" description="Polar residues" evidence="1">
    <location>
        <begin position="11"/>
        <end position="28"/>
    </location>
</feature>
<dbReference type="PANTHER" id="PTHR36156:SF2">
    <property type="entry name" value="CUPIN TYPE-2 DOMAIN-CONTAINING PROTEIN"/>
    <property type="match status" value="1"/>
</dbReference>
<evidence type="ECO:0000313" key="4">
    <source>
        <dbReference type="Proteomes" id="UP001283341"/>
    </source>
</evidence>
<dbReference type="Gene3D" id="2.60.120.10">
    <property type="entry name" value="Jelly Rolls"/>
    <property type="match status" value="1"/>
</dbReference>
<dbReference type="AlphaFoldDB" id="A0AAE0IUM3"/>
<dbReference type="CDD" id="cd02231">
    <property type="entry name" value="cupin_BLL6423-like"/>
    <property type="match status" value="1"/>
</dbReference>
<evidence type="ECO:0000313" key="3">
    <source>
        <dbReference type="EMBL" id="KAK3331477.1"/>
    </source>
</evidence>
<name>A0AAE0IUM3_9PEZI</name>
<dbReference type="EMBL" id="JAUEDM010000001">
    <property type="protein sequence ID" value="KAK3331477.1"/>
    <property type="molecule type" value="Genomic_DNA"/>
</dbReference>
<dbReference type="SUPFAM" id="SSF51182">
    <property type="entry name" value="RmlC-like cupins"/>
    <property type="match status" value="1"/>
</dbReference>
<feature type="domain" description="Cupin type-2" evidence="2">
    <location>
        <begin position="103"/>
        <end position="166"/>
    </location>
</feature>
<dbReference type="InterPro" id="IPR047142">
    <property type="entry name" value="OryJ/VirC-like"/>
</dbReference>
<proteinExistence type="predicted"/>
<feature type="region of interest" description="Disordered" evidence="1">
    <location>
        <begin position="1"/>
        <end position="33"/>
    </location>
</feature>
<comment type="caution">
    <text evidence="3">The sequence shown here is derived from an EMBL/GenBank/DDBJ whole genome shotgun (WGS) entry which is preliminary data.</text>
</comment>